<feature type="domain" description="Uracil-DNA glycosylase-like" evidence="12">
    <location>
        <begin position="28"/>
        <end position="183"/>
    </location>
</feature>
<evidence type="ECO:0000259" key="12">
    <source>
        <dbReference type="SMART" id="SM00986"/>
    </source>
</evidence>
<keyword evidence="10" id="KW-0411">Iron-sulfur</keyword>
<keyword evidence="9" id="KW-0408">Iron</keyword>
<dbReference type="NCBIfam" id="TIGR00758">
    <property type="entry name" value="UDG_fam4"/>
    <property type="match status" value="1"/>
</dbReference>
<gene>
    <name evidence="13" type="ORF">MetMK1DRAFT_00030630</name>
</gene>
<evidence type="ECO:0000256" key="7">
    <source>
        <dbReference type="ARBA" id="ARBA00022763"/>
    </source>
</evidence>
<accession>H2C8Z4</accession>
<dbReference type="OrthoDB" id="8612at2157"/>
<comment type="catalytic activity">
    <reaction evidence="1">
        <text>Hydrolyzes single-stranded DNA or mismatched double-stranded DNA and polynucleotides, releasing free uracil.</text>
        <dbReference type="EC" id="3.2.2.27"/>
    </reaction>
</comment>
<proteinExistence type="inferred from homology"/>
<evidence type="ECO:0000313" key="13">
    <source>
        <dbReference type="EMBL" id="EHP68620.1"/>
    </source>
</evidence>
<evidence type="ECO:0000256" key="6">
    <source>
        <dbReference type="ARBA" id="ARBA00022723"/>
    </source>
</evidence>
<dbReference type="AlphaFoldDB" id="H2C8Z4"/>
<dbReference type="InterPro" id="IPR053423">
    <property type="entry name" value="Type-4_UDG"/>
</dbReference>
<dbReference type="GO" id="GO:0004844">
    <property type="term" value="F:uracil DNA N-glycosylase activity"/>
    <property type="evidence" value="ECO:0007669"/>
    <property type="project" value="UniProtKB-EC"/>
</dbReference>
<dbReference type="EMBL" id="JH597770">
    <property type="protein sequence ID" value="EHP68620.1"/>
    <property type="molecule type" value="Genomic_DNA"/>
</dbReference>
<evidence type="ECO:0000256" key="5">
    <source>
        <dbReference type="ARBA" id="ARBA00022485"/>
    </source>
</evidence>
<evidence type="ECO:0000256" key="10">
    <source>
        <dbReference type="ARBA" id="ARBA00023014"/>
    </source>
</evidence>
<dbReference type="InterPro" id="IPR005122">
    <property type="entry name" value="Uracil-DNA_glycosylase-like"/>
</dbReference>
<keyword evidence="5" id="KW-0004">4Fe-4S</keyword>
<dbReference type="SMART" id="SM00987">
    <property type="entry name" value="UreE_C"/>
    <property type="match status" value="1"/>
</dbReference>
<dbReference type="Pfam" id="PF03167">
    <property type="entry name" value="UDG"/>
    <property type="match status" value="1"/>
</dbReference>
<keyword evidence="11" id="KW-0234">DNA repair</keyword>
<keyword evidence="6" id="KW-0479">Metal-binding</keyword>
<dbReference type="RefSeq" id="WP_009075238.1">
    <property type="nucleotide sequence ID" value="NZ_JH597770.1"/>
</dbReference>
<comment type="similarity">
    <text evidence="2">Belongs to the uracil-DNA glycosylase (UDG) superfamily. Type 4 (UDGa) family.</text>
</comment>
<evidence type="ECO:0000256" key="1">
    <source>
        <dbReference type="ARBA" id="ARBA00001400"/>
    </source>
</evidence>
<dbReference type="PANTHER" id="PTHR33693:SF1">
    <property type="entry name" value="TYPE-4 URACIL-DNA GLYCOSYLASE"/>
    <property type="match status" value="1"/>
</dbReference>
<dbReference type="SMART" id="SM00986">
    <property type="entry name" value="UDG"/>
    <property type="match status" value="1"/>
</dbReference>
<evidence type="ECO:0000256" key="8">
    <source>
        <dbReference type="ARBA" id="ARBA00022801"/>
    </source>
</evidence>
<dbReference type="InterPro" id="IPR051536">
    <property type="entry name" value="UDG_Type-4/5"/>
</dbReference>
<evidence type="ECO:0000256" key="4">
    <source>
        <dbReference type="ARBA" id="ARBA00019403"/>
    </source>
</evidence>
<dbReference type="HOGENOM" id="CLU_044815_1_3_2"/>
<reference evidence="13 14" key="1">
    <citation type="submission" date="2012-01" db="EMBL/GenBank/DDBJ databases">
        <title>Improved High-Quality Draft sequence of Metallosphaera yellowstonensis MK1.</title>
        <authorList>
            <consortium name="US DOE Joint Genome Institute"/>
            <person name="Lucas S."/>
            <person name="Han J."/>
            <person name="Cheng J.-F."/>
            <person name="Goodwin L."/>
            <person name="Pitluck S."/>
            <person name="Peters L."/>
            <person name="Teshima H."/>
            <person name="Detter J.C."/>
            <person name="Han C."/>
            <person name="Tapia R."/>
            <person name="Land M."/>
            <person name="Hauser L."/>
            <person name="Kyrpides N."/>
            <person name="Kozubal M."/>
            <person name="Macur R.E."/>
            <person name="Jay Z."/>
            <person name="Inskeep W."/>
            <person name="Woyke T."/>
        </authorList>
    </citation>
    <scope>NUCLEOTIDE SEQUENCE [LARGE SCALE GENOMIC DNA]</scope>
    <source>
        <strain evidence="13 14">MK1</strain>
    </source>
</reference>
<evidence type="ECO:0000256" key="3">
    <source>
        <dbReference type="ARBA" id="ARBA00012030"/>
    </source>
</evidence>
<dbReference type="EC" id="3.2.2.27" evidence="3"/>
<dbReference type="GO" id="GO:0051539">
    <property type="term" value="F:4 iron, 4 sulfur cluster binding"/>
    <property type="evidence" value="ECO:0007669"/>
    <property type="project" value="UniProtKB-KW"/>
</dbReference>
<dbReference type="NCBIfam" id="NF040953">
    <property type="entry name" value="Arch_udg"/>
    <property type="match status" value="1"/>
</dbReference>
<protein>
    <recommendedName>
        <fullName evidence="4">Type-4 uracil-DNA glycosylase</fullName>
        <ecNumber evidence="3">3.2.2.27</ecNumber>
    </recommendedName>
</protein>
<evidence type="ECO:0000256" key="11">
    <source>
        <dbReference type="ARBA" id="ARBA00023204"/>
    </source>
</evidence>
<dbReference type="PANTHER" id="PTHR33693">
    <property type="entry name" value="TYPE-5 URACIL-DNA GLYCOSYLASE"/>
    <property type="match status" value="1"/>
</dbReference>
<sequence>MKSWEDIEREILNCTKCKLSSTRTHAVPGEGNRESKIVFVGEAPGAREDELGRPFVGAAGNLLTKLIDKYLNLKREQVYITNLVKCRPPNNRDPEEDEIRACSPYLLIQLEMIRPKVVVTLGRHSTAFFLTLAGNEKASISKVRGRPFKLKTGFGELLIYPTYHPAAALYNPSLMRELESDFSKLKELLGGSIASKAITLDNFFDGNESRS</sequence>
<keyword evidence="14" id="KW-1185">Reference proteome</keyword>
<dbReference type="GO" id="GO:0046872">
    <property type="term" value="F:metal ion binding"/>
    <property type="evidence" value="ECO:0007669"/>
    <property type="project" value="UniProtKB-KW"/>
</dbReference>
<evidence type="ECO:0000256" key="9">
    <source>
        <dbReference type="ARBA" id="ARBA00023004"/>
    </source>
</evidence>
<dbReference type="CDD" id="cd10030">
    <property type="entry name" value="UDG-F4_TTUDGA_SPO1dp_like"/>
    <property type="match status" value="1"/>
</dbReference>
<dbReference type="STRING" id="671065.MetMK1DRAFT_00030630"/>
<dbReference type="Proteomes" id="UP000003980">
    <property type="component" value="Unassembled WGS sequence"/>
</dbReference>
<dbReference type="InterPro" id="IPR036895">
    <property type="entry name" value="Uracil-DNA_glycosylase-like_sf"/>
</dbReference>
<name>H2C8Z4_9CREN</name>
<keyword evidence="7" id="KW-0227">DNA damage</keyword>
<dbReference type="eggNOG" id="arCOG00905">
    <property type="taxonomic scope" value="Archaea"/>
</dbReference>
<evidence type="ECO:0000256" key="2">
    <source>
        <dbReference type="ARBA" id="ARBA00006521"/>
    </source>
</evidence>
<dbReference type="InterPro" id="IPR005273">
    <property type="entry name" value="Ura-DNA_glyco_family4"/>
</dbReference>
<organism evidence="13 14">
    <name type="scientific">Metallosphaera yellowstonensis MK1</name>
    <dbReference type="NCBI Taxonomy" id="671065"/>
    <lineage>
        <taxon>Archaea</taxon>
        <taxon>Thermoproteota</taxon>
        <taxon>Thermoprotei</taxon>
        <taxon>Sulfolobales</taxon>
        <taxon>Sulfolobaceae</taxon>
        <taxon>Metallosphaera</taxon>
    </lineage>
</organism>
<dbReference type="SUPFAM" id="SSF52141">
    <property type="entry name" value="Uracil-DNA glycosylase-like"/>
    <property type="match status" value="1"/>
</dbReference>
<dbReference type="Gene3D" id="3.40.470.10">
    <property type="entry name" value="Uracil-DNA glycosylase-like domain"/>
    <property type="match status" value="1"/>
</dbReference>
<evidence type="ECO:0000313" key="14">
    <source>
        <dbReference type="Proteomes" id="UP000003980"/>
    </source>
</evidence>
<keyword evidence="8" id="KW-0378">Hydrolase</keyword>
<dbReference type="GO" id="GO:0006281">
    <property type="term" value="P:DNA repair"/>
    <property type="evidence" value="ECO:0007669"/>
    <property type="project" value="UniProtKB-KW"/>
</dbReference>